<accession>A0A4T0W2C6</accession>
<evidence type="ECO:0008006" key="3">
    <source>
        <dbReference type="Google" id="ProtNLM"/>
    </source>
</evidence>
<dbReference type="PANTHER" id="PTHR41813">
    <property type="entry name" value="REGULATOR PAB1642, PUTATIVE (AFU_ORTHOLOGUE AFUA_3G11955)-RELATED"/>
    <property type="match status" value="1"/>
</dbReference>
<comment type="caution">
    <text evidence="1">The sequence shown here is derived from an EMBL/GenBank/DDBJ whole genome shotgun (WGS) entry which is preliminary data.</text>
</comment>
<dbReference type="InterPro" id="IPR016084">
    <property type="entry name" value="Haem_Oase-like_multi-hlx"/>
</dbReference>
<proteinExistence type="predicted"/>
<organism evidence="1 2">
    <name type="scientific">Colletotrichum higginsianum</name>
    <dbReference type="NCBI Taxonomy" id="80884"/>
    <lineage>
        <taxon>Eukaryota</taxon>
        <taxon>Fungi</taxon>
        <taxon>Dikarya</taxon>
        <taxon>Ascomycota</taxon>
        <taxon>Pezizomycotina</taxon>
        <taxon>Sordariomycetes</taxon>
        <taxon>Hypocreomycetidae</taxon>
        <taxon>Glomerellales</taxon>
        <taxon>Glomerellaceae</taxon>
        <taxon>Colletotrichum</taxon>
        <taxon>Colletotrichum destructivum species complex</taxon>
    </lineage>
</organism>
<name>A0A4T0W2C6_9PEZI</name>
<dbReference type="OrthoDB" id="37730at2759"/>
<dbReference type="SUPFAM" id="SSF48613">
    <property type="entry name" value="Heme oxygenase-like"/>
    <property type="match status" value="1"/>
</dbReference>
<evidence type="ECO:0000313" key="2">
    <source>
        <dbReference type="Proteomes" id="UP000305883"/>
    </source>
</evidence>
<dbReference type="Proteomes" id="UP000305883">
    <property type="component" value="Unassembled WGS sequence"/>
</dbReference>
<protein>
    <recommendedName>
        <fullName evidence="3">Transcription regulator</fullName>
    </recommendedName>
</protein>
<dbReference type="AlphaFoldDB" id="A0A4T0W2C6"/>
<gene>
    <name evidence="1" type="ORF">CH35J_006054</name>
</gene>
<evidence type="ECO:0000313" key="1">
    <source>
        <dbReference type="EMBL" id="TIC99388.1"/>
    </source>
</evidence>
<reference evidence="1 2" key="1">
    <citation type="journal article" date="2019" name="Genome Biol. Evol.">
        <title>Genomic Plasticity Mediated by Transposable Elements in the Plant Pathogenic Fungus Colletotrichum higginsianum.</title>
        <authorList>
            <person name="Tsushima A."/>
            <person name="Gan P."/>
            <person name="Kumakura N."/>
            <person name="Narusaka M."/>
            <person name="Takano Y."/>
            <person name="Narusaka Y."/>
            <person name="Shirasu K."/>
        </authorList>
    </citation>
    <scope>NUCLEOTIDE SEQUENCE [LARGE SCALE GENOMIC DNA]</scope>
    <source>
        <strain evidence="1 2">MAFF305635-RFP</strain>
    </source>
</reference>
<dbReference type="EMBL" id="MWPZ01000004">
    <property type="protein sequence ID" value="TIC99388.1"/>
    <property type="molecule type" value="Genomic_DNA"/>
</dbReference>
<dbReference type="Gene3D" id="1.20.910.10">
    <property type="entry name" value="Heme oxygenase-like"/>
    <property type="match status" value="1"/>
</dbReference>
<dbReference type="InterPro" id="IPR053261">
    <property type="entry name" value="Polyketide-peptide_reg"/>
</dbReference>
<sequence>MPLTQDLLASDPASYARATRSRFLNAAAKGTVPKDVLGRWLANDRLYIHAYIKGVGRLLDALDLPDIASTTTAAAVSSVPERLLQWLIDALVNVRREERFFVDTAARFSIEVNLPVSECGVVAPDEKLDGLRRFEKLFGGLSKGPEPLGWLEGAVLLYATEKCYLDAWSHARGALDTSADGSRDADGGALRREFIPNWSSEEFKAFVDELGAIIDQGFEEAVKKREEGVEGSLRERALWVWGEVVLAEEAFWPALD</sequence>
<dbReference type="PANTHER" id="PTHR41813:SF2">
    <property type="entry name" value="REGULATOR PAB1642, PUTATIVE (AFU_ORTHOLOGUE AFUA_3G11955)-RELATED"/>
    <property type="match status" value="1"/>
</dbReference>
<dbReference type="CDD" id="cd19357">
    <property type="entry name" value="TenA_E_At3g16990-like"/>
    <property type="match status" value="1"/>
</dbReference>